<name>A0A0M3JQQ1_ANISI</name>
<dbReference type="AlphaFoldDB" id="A0A0M3JQQ1"/>
<gene>
    <name evidence="1" type="ORF">ASIM_LOCUS9737</name>
</gene>
<organism evidence="3">
    <name type="scientific">Anisakis simplex</name>
    <name type="common">Herring worm</name>
    <dbReference type="NCBI Taxonomy" id="6269"/>
    <lineage>
        <taxon>Eukaryota</taxon>
        <taxon>Metazoa</taxon>
        <taxon>Ecdysozoa</taxon>
        <taxon>Nematoda</taxon>
        <taxon>Chromadorea</taxon>
        <taxon>Rhabditida</taxon>
        <taxon>Spirurina</taxon>
        <taxon>Ascaridomorpha</taxon>
        <taxon>Ascaridoidea</taxon>
        <taxon>Anisakidae</taxon>
        <taxon>Anisakis</taxon>
        <taxon>Anisakis simplex complex</taxon>
    </lineage>
</organism>
<reference evidence="1 2" key="2">
    <citation type="submission" date="2018-11" db="EMBL/GenBank/DDBJ databases">
        <authorList>
            <consortium name="Pathogen Informatics"/>
        </authorList>
    </citation>
    <scope>NUCLEOTIDE SEQUENCE [LARGE SCALE GENOMIC DNA]</scope>
</reference>
<dbReference type="WBParaSite" id="ASIM_0001000201-mRNA-1">
    <property type="protein sequence ID" value="ASIM_0001000201-mRNA-1"/>
    <property type="gene ID" value="ASIM_0001000201"/>
</dbReference>
<keyword evidence="2" id="KW-1185">Reference proteome</keyword>
<evidence type="ECO:0000313" key="3">
    <source>
        <dbReference type="WBParaSite" id="ASIM_0001000201-mRNA-1"/>
    </source>
</evidence>
<proteinExistence type="predicted"/>
<evidence type="ECO:0000313" key="1">
    <source>
        <dbReference type="EMBL" id="VDK41643.1"/>
    </source>
</evidence>
<reference evidence="3" key="1">
    <citation type="submission" date="2017-02" db="UniProtKB">
        <authorList>
            <consortium name="WormBaseParasite"/>
        </authorList>
    </citation>
    <scope>IDENTIFICATION</scope>
</reference>
<sequence length="43" mass="4870">MNSKNSSEHCKLVVVKQDRVLTDAIYLISHIDGTTRMHQLSIS</sequence>
<accession>A0A0M3JQQ1</accession>
<dbReference type="Proteomes" id="UP000267096">
    <property type="component" value="Unassembled WGS sequence"/>
</dbReference>
<dbReference type="EMBL" id="UYRR01030914">
    <property type="protein sequence ID" value="VDK41643.1"/>
    <property type="molecule type" value="Genomic_DNA"/>
</dbReference>
<protein>
    <submittedName>
        <fullName evidence="3">Transcriptional regulator</fullName>
    </submittedName>
</protein>
<evidence type="ECO:0000313" key="2">
    <source>
        <dbReference type="Proteomes" id="UP000267096"/>
    </source>
</evidence>